<dbReference type="Gramene" id="EOY00212">
    <property type="protein sequence ID" value="EOY00212"/>
    <property type="gene ID" value="TCM_009974"/>
</dbReference>
<sequence>MILDSKACSGLVGLLAKLVHLSWTPELGFDKIGTRVPRFQSVLGLFMCVNEVRISEKFGSWGVLCNYCSNVHGGPCHRATRLCFGCGQFEHLMRDYPMQKQTIEGDHRYVRQMATTPPKIAQIGRNVRSDKGKGIASLPRNRLAQPSCESQVHGFTPTPQDAQTSNAMVTSTPLICGTEALVLYLILDRHIPS</sequence>
<proteinExistence type="predicted"/>
<dbReference type="EMBL" id="CM001880">
    <property type="protein sequence ID" value="EOY00212.1"/>
    <property type="molecule type" value="Genomic_DNA"/>
</dbReference>
<dbReference type="Proteomes" id="UP000026915">
    <property type="component" value="Chromosome 2"/>
</dbReference>
<accession>A0A061E7A3</accession>
<name>A0A061E7A3_THECC</name>
<dbReference type="InParanoid" id="A0A061E7A3"/>
<organism evidence="1 2">
    <name type="scientific">Theobroma cacao</name>
    <name type="common">Cacao</name>
    <name type="synonym">Cocoa</name>
    <dbReference type="NCBI Taxonomy" id="3641"/>
    <lineage>
        <taxon>Eukaryota</taxon>
        <taxon>Viridiplantae</taxon>
        <taxon>Streptophyta</taxon>
        <taxon>Embryophyta</taxon>
        <taxon>Tracheophyta</taxon>
        <taxon>Spermatophyta</taxon>
        <taxon>Magnoliopsida</taxon>
        <taxon>eudicotyledons</taxon>
        <taxon>Gunneridae</taxon>
        <taxon>Pentapetalae</taxon>
        <taxon>rosids</taxon>
        <taxon>malvids</taxon>
        <taxon>Malvales</taxon>
        <taxon>Malvaceae</taxon>
        <taxon>Byttnerioideae</taxon>
        <taxon>Theobroma</taxon>
    </lineage>
</organism>
<evidence type="ECO:0000313" key="2">
    <source>
        <dbReference type="Proteomes" id="UP000026915"/>
    </source>
</evidence>
<keyword evidence="2" id="KW-1185">Reference proteome</keyword>
<gene>
    <name evidence="1" type="ORF">TCM_009974</name>
</gene>
<dbReference type="HOGENOM" id="CLU_1411068_0_0_1"/>
<reference evidence="1 2" key="1">
    <citation type="journal article" date="2013" name="Genome Biol.">
        <title>The genome sequence of the most widely cultivated cacao type and its use to identify candidate genes regulating pod color.</title>
        <authorList>
            <person name="Motamayor J.C."/>
            <person name="Mockaitis K."/>
            <person name="Schmutz J."/>
            <person name="Haiminen N."/>
            <person name="Iii D.L."/>
            <person name="Cornejo O."/>
            <person name="Findley S.D."/>
            <person name="Zheng P."/>
            <person name="Utro F."/>
            <person name="Royaert S."/>
            <person name="Saski C."/>
            <person name="Jenkins J."/>
            <person name="Podicheti R."/>
            <person name="Zhao M."/>
            <person name="Scheffler B.E."/>
            <person name="Stack J.C."/>
            <person name="Feltus F.A."/>
            <person name="Mustiga G.M."/>
            <person name="Amores F."/>
            <person name="Phillips W."/>
            <person name="Marelli J.P."/>
            <person name="May G.D."/>
            <person name="Shapiro H."/>
            <person name="Ma J."/>
            <person name="Bustamante C.D."/>
            <person name="Schnell R.J."/>
            <person name="Main D."/>
            <person name="Gilbert D."/>
            <person name="Parida L."/>
            <person name="Kuhn D.N."/>
        </authorList>
    </citation>
    <scope>NUCLEOTIDE SEQUENCE [LARGE SCALE GENOMIC DNA]</scope>
    <source>
        <strain evidence="2">cv. Matina 1-6</strain>
    </source>
</reference>
<dbReference type="AlphaFoldDB" id="A0A061E7A3"/>
<protein>
    <submittedName>
        <fullName evidence="1">Uncharacterized protein</fullName>
    </submittedName>
</protein>
<evidence type="ECO:0000313" key="1">
    <source>
        <dbReference type="EMBL" id="EOY00212.1"/>
    </source>
</evidence>